<sequence>MIEKYLIEHCSPTLASLKTANLFSLSLKTEENADVQILQWCRLLAPKGIALYVLRRSEKDLLIYVFRRSMLKADLQKPGVAEFLSEYGYAGTDPDQALQRLSARLACCSAFPHEIGIFLGYPLDDVKGFITYGGRNCKCSGCWQAYGNEQEAQRTFKKFNKCRAVYKKHWLAGRSVLQLAVAVS</sequence>
<dbReference type="InterPro" id="IPR024523">
    <property type="entry name" value="DUF3793"/>
</dbReference>
<evidence type="ECO:0000313" key="1">
    <source>
        <dbReference type="EMBL" id="HJB75077.1"/>
    </source>
</evidence>
<accession>A0A9D2MI79</accession>
<proteinExistence type="predicted"/>
<evidence type="ECO:0000313" key="2">
    <source>
        <dbReference type="Proteomes" id="UP000823877"/>
    </source>
</evidence>
<dbReference type="Pfam" id="PF12672">
    <property type="entry name" value="DUF3793"/>
    <property type="match status" value="1"/>
</dbReference>
<protein>
    <submittedName>
        <fullName evidence="1">DUF3793 family protein</fullName>
    </submittedName>
</protein>
<comment type="caution">
    <text evidence="1">The sequence shown here is derived from an EMBL/GenBank/DDBJ whole genome shotgun (WGS) entry which is preliminary data.</text>
</comment>
<organism evidence="1 2">
    <name type="scientific">Candidatus Eubacterium faecale</name>
    <dbReference type="NCBI Taxonomy" id="2838568"/>
    <lineage>
        <taxon>Bacteria</taxon>
        <taxon>Bacillati</taxon>
        <taxon>Bacillota</taxon>
        <taxon>Clostridia</taxon>
        <taxon>Eubacteriales</taxon>
        <taxon>Eubacteriaceae</taxon>
        <taxon>Eubacterium</taxon>
    </lineage>
</organism>
<dbReference type="EMBL" id="DWXN01000010">
    <property type="protein sequence ID" value="HJB75077.1"/>
    <property type="molecule type" value="Genomic_DNA"/>
</dbReference>
<reference evidence="1" key="2">
    <citation type="submission" date="2021-04" db="EMBL/GenBank/DDBJ databases">
        <authorList>
            <person name="Gilroy R."/>
        </authorList>
    </citation>
    <scope>NUCLEOTIDE SEQUENCE</scope>
    <source>
        <strain evidence="1">CHK188-16595</strain>
    </source>
</reference>
<gene>
    <name evidence="1" type="ORF">IAA37_05300</name>
</gene>
<dbReference type="Proteomes" id="UP000823877">
    <property type="component" value="Unassembled WGS sequence"/>
</dbReference>
<dbReference type="AlphaFoldDB" id="A0A9D2MI79"/>
<name>A0A9D2MI79_9FIRM</name>
<reference evidence="1" key="1">
    <citation type="journal article" date="2021" name="PeerJ">
        <title>Extensive microbial diversity within the chicken gut microbiome revealed by metagenomics and culture.</title>
        <authorList>
            <person name="Gilroy R."/>
            <person name="Ravi A."/>
            <person name="Getino M."/>
            <person name="Pursley I."/>
            <person name="Horton D.L."/>
            <person name="Alikhan N.F."/>
            <person name="Baker D."/>
            <person name="Gharbi K."/>
            <person name="Hall N."/>
            <person name="Watson M."/>
            <person name="Adriaenssens E.M."/>
            <person name="Foster-Nyarko E."/>
            <person name="Jarju S."/>
            <person name="Secka A."/>
            <person name="Antonio M."/>
            <person name="Oren A."/>
            <person name="Chaudhuri R.R."/>
            <person name="La Ragione R."/>
            <person name="Hildebrand F."/>
            <person name="Pallen M.J."/>
        </authorList>
    </citation>
    <scope>NUCLEOTIDE SEQUENCE</scope>
    <source>
        <strain evidence="1">CHK188-16595</strain>
    </source>
</reference>